<feature type="domain" description="D-isomer specific 2-hydroxyacid dehydrogenase NAD-binding" evidence="6">
    <location>
        <begin position="115"/>
        <end position="247"/>
    </location>
</feature>
<evidence type="ECO:0000259" key="5">
    <source>
        <dbReference type="Pfam" id="PF00389"/>
    </source>
</evidence>
<evidence type="ECO:0000256" key="1">
    <source>
        <dbReference type="ARBA" id="ARBA00005854"/>
    </source>
</evidence>
<dbReference type="InterPro" id="IPR029753">
    <property type="entry name" value="D-isomer_DH_CS"/>
</dbReference>
<accession>A0ABZ0RF78</accession>
<dbReference type="PANTHER" id="PTHR43761:SF1">
    <property type="entry name" value="D-ISOMER SPECIFIC 2-HYDROXYACID DEHYDROGENASE CATALYTIC DOMAIN-CONTAINING PROTEIN-RELATED"/>
    <property type="match status" value="1"/>
</dbReference>
<dbReference type="InterPro" id="IPR006140">
    <property type="entry name" value="D-isomer_DH_NAD-bd"/>
</dbReference>
<dbReference type="Gene3D" id="3.40.50.720">
    <property type="entry name" value="NAD(P)-binding Rossmann-like Domain"/>
    <property type="match status" value="2"/>
</dbReference>
<feature type="domain" description="D-isomer specific 2-hydroxyacid dehydrogenase catalytic" evidence="5">
    <location>
        <begin position="39"/>
        <end position="71"/>
    </location>
</feature>
<evidence type="ECO:0000256" key="4">
    <source>
        <dbReference type="RuleBase" id="RU003719"/>
    </source>
</evidence>
<evidence type="ECO:0000256" key="2">
    <source>
        <dbReference type="ARBA" id="ARBA00023002"/>
    </source>
</evidence>
<evidence type="ECO:0000313" key="7">
    <source>
        <dbReference type="EMBL" id="WPJ94706.1"/>
    </source>
</evidence>
<organism evidence="7 8">
    <name type="scientific">Coraliomargarita algicola</name>
    <dbReference type="NCBI Taxonomy" id="3092156"/>
    <lineage>
        <taxon>Bacteria</taxon>
        <taxon>Pseudomonadati</taxon>
        <taxon>Verrucomicrobiota</taxon>
        <taxon>Opitutia</taxon>
        <taxon>Puniceicoccales</taxon>
        <taxon>Coraliomargaritaceae</taxon>
        <taxon>Coraliomargarita</taxon>
    </lineage>
</organism>
<evidence type="ECO:0000259" key="6">
    <source>
        <dbReference type="Pfam" id="PF02826"/>
    </source>
</evidence>
<name>A0ABZ0RF78_9BACT</name>
<evidence type="ECO:0000313" key="8">
    <source>
        <dbReference type="Proteomes" id="UP001324993"/>
    </source>
</evidence>
<sequence>MMKYWKNTATIDRLVPELLHTVGAAEAEIAVIGSQPIDVSKMPKLKGIFKCGVGTDNVPFAAAEARGIEICMPSEHTKRYIFEETANFAVYLIFRMLFSDIGEVDAWVKQSRGFLGDKKVLIIGQGNIGSHVVRKLAPSVEVLTFDVLYNQMNELHDLVRQADVLSLHIPLLPATKGFIDAEKLSWMQDGAALVNTARGPVVDEEALYQEIETGRLRAAFDVFWEEPYAGKLKAFHPHRFLMSPHVSSNCEDFLSGLAVDFRAFVNRFED</sequence>
<dbReference type="Proteomes" id="UP001324993">
    <property type="component" value="Chromosome"/>
</dbReference>
<dbReference type="PROSITE" id="PS00670">
    <property type="entry name" value="D_2_HYDROXYACID_DH_2"/>
    <property type="match status" value="1"/>
</dbReference>
<keyword evidence="8" id="KW-1185">Reference proteome</keyword>
<reference evidence="7 8" key="1">
    <citation type="submission" date="2023-11" db="EMBL/GenBank/DDBJ databases">
        <title>Coraliomargarita sp. nov., isolated from marine algae.</title>
        <authorList>
            <person name="Lee J.K."/>
            <person name="Baek J.H."/>
            <person name="Kim J.M."/>
            <person name="Choi D.G."/>
            <person name="Jeon C.O."/>
        </authorList>
    </citation>
    <scope>NUCLEOTIDE SEQUENCE [LARGE SCALE GENOMIC DNA]</scope>
    <source>
        <strain evidence="7 8">J2-16</strain>
    </source>
</reference>
<dbReference type="RefSeq" id="WP_319831620.1">
    <property type="nucleotide sequence ID" value="NZ_CP138858.1"/>
</dbReference>
<comment type="similarity">
    <text evidence="1 4">Belongs to the D-isomer specific 2-hydroxyacid dehydrogenase family.</text>
</comment>
<dbReference type="Pfam" id="PF02826">
    <property type="entry name" value="2-Hacid_dh_C"/>
    <property type="match status" value="1"/>
</dbReference>
<keyword evidence="3" id="KW-0520">NAD</keyword>
<dbReference type="PANTHER" id="PTHR43761">
    <property type="entry name" value="D-ISOMER SPECIFIC 2-HYDROXYACID DEHYDROGENASE FAMILY PROTEIN (AFU_ORTHOLOGUE AFUA_1G13630)"/>
    <property type="match status" value="1"/>
</dbReference>
<dbReference type="InterPro" id="IPR006139">
    <property type="entry name" value="D-isomer_2_OHA_DH_cat_dom"/>
</dbReference>
<dbReference type="InterPro" id="IPR050418">
    <property type="entry name" value="D-iso_2-hydroxyacid_DH_PdxB"/>
</dbReference>
<dbReference type="Pfam" id="PF00389">
    <property type="entry name" value="2-Hacid_dh"/>
    <property type="match status" value="1"/>
</dbReference>
<protein>
    <submittedName>
        <fullName evidence="7">NAD(P)-dependent oxidoreductase</fullName>
    </submittedName>
</protein>
<dbReference type="EMBL" id="CP138858">
    <property type="protein sequence ID" value="WPJ94706.1"/>
    <property type="molecule type" value="Genomic_DNA"/>
</dbReference>
<proteinExistence type="inferred from homology"/>
<evidence type="ECO:0000256" key="3">
    <source>
        <dbReference type="ARBA" id="ARBA00023027"/>
    </source>
</evidence>
<keyword evidence="2 4" id="KW-0560">Oxidoreductase</keyword>
<dbReference type="SUPFAM" id="SSF52283">
    <property type="entry name" value="Formate/glycerate dehydrogenase catalytic domain-like"/>
    <property type="match status" value="1"/>
</dbReference>
<dbReference type="SUPFAM" id="SSF51735">
    <property type="entry name" value="NAD(P)-binding Rossmann-fold domains"/>
    <property type="match status" value="1"/>
</dbReference>
<dbReference type="InterPro" id="IPR036291">
    <property type="entry name" value="NAD(P)-bd_dom_sf"/>
</dbReference>
<gene>
    <name evidence="7" type="ORF">SH580_14825</name>
</gene>